<dbReference type="Pfam" id="PF05795">
    <property type="entry name" value="Plasmodium_Vir"/>
    <property type="match status" value="2"/>
</dbReference>
<sequence length="344" mass="40089">MDDQDDSLSILPSYRFYKNLDNMKGIVQNDDDYWEEIEDKLKKIDGMSTSSEKFKRAFCHVYYMKSMMSSYEHRWNYLFYWTGFNAFKNVKKSDLFREVMNILKSIKMKFDDSDINDYDISNIDEEKFNSLKIIYDYFQNFEDIKRAISQPTYLCSAKYKSYIEDGFNEYEKIERTCTPSSESHCSIFKDIKQRFSNVILTKLECPRVSDAESVGTRQSAITQGQQELASELQGRQDTHMGILDESVGPGAGTSSNDDTIVSIIVPFLGILLSSFILYKFTPFGPWLRTHVLWKKIIRSGTDEDETQELLTHTYNSENIDSQGFFHQIGYNPGQNFSNRGNMQH</sequence>
<gene>
    <name evidence="1" type="ORF">POVCU1_070780</name>
</gene>
<reference evidence="2" key="1">
    <citation type="submission" date="2016-05" db="EMBL/GenBank/DDBJ databases">
        <authorList>
            <person name="Naeem Raeece"/>
        </authorList>
    </citation>
    <scope>NUCLEOTIDE SEQUENCE [LARGE SCALE GENOMIC DNA]</scope>
</reference>
<evidence type="ECO:0000313" key="2">
    <source>
        <dbReference type="Proteomes" id="UP000078546"/>
    </source>
</evidence>
<protein>
    <submittedName>
        <fullName evidence="1">PIR Superfamily Protein</fullName>
    </submittedName>
</protein>
<name>A0A1A8XDI1_PLAOA</name>
<accession>A0A1A8XDI1</accession>
<evidence type="ECO:0000313" key="1">
    <source>
        <dbReference type="EMBL" id="SBT01912.1"/>
    </source>
</evidence>
<dbReference type="EMBL" id="FLQV01002872">
    <property type="protein sequence ID" value="SBT01912.1"/>
    <property type="molecule type" value="Genomic_DNA"/>
</dbReference>
<organism evidence="1 2">
    <name type="scientific">Plasmodium ovale curtisi</name>
    <dbReference type="NCBI Taxonomy" id="864141"/>
    <lineage>
        <taxon>Eukaryota</taxon>
        <taxon>Sar</taxon>
        <taxon>Alveolata</taxon>
        <taxon>Apicomplexa</taxon>
        <taxon>Aconoidasida</taxon>
        <taxon>Haemosporida</taxon>
        <taxon>Plasmodiidae</taxon>
        <taxon>Plasmodium</taxon>
        <taxon>Plasmodium (Plasmodium)</taxon>
    </lineage>
</organism>
<dbReference type="InterPro" id="IPR008780">
    <property type="entry name" value="Plasmodium_Vir"/>
</dbReference>
<dbReference type="AlphaFoldDB" id="A0A1A8XDI1"/>
<proteinExistence type="predicted"/>
<dbReference type="Proteomes" id="UP000078546">
    <property type="component" value="Unassembled WGS sequence"/>
</dbReference>